<evidence type="ECO:0000256" key="11">
    <source>
        <dbReference type="ARBA" id="ARBA00083124"/>
    </source>
</evidence>
<evidence type="ECO:0000256" key="7">
    <source>
        <dbReference type="ARBA" id="ARBA00055029"/>
    </source>
</evidence>
<dbReference type="RefSeq" id="WP_077475386.1">
    <property type="nucleotide sequence ID" value="NZ_MLAH01000013.1"/>
</dbReference>
<reference evidence="13 14" key="1">
    <citation type="submission" date="2016-10" db="EMBL/GenBank/DDBJ databases">
        <title>Rodentibacter gen. nov. and new species.</title>
        <authorList>
            <person name="Christensen H."/>
        </authorList>
    </citation>
    <scope>NUCLEOTIDE SEQUENCE [LARGE SCALE GENOMIC DNA]</scope>
    <source>
        <strain evidence="13 14">Ppn157</strain>
    </source>
</reference>
<comment type="similarity">
    <text evidence="2 12">Belongs to the FPP/GGPP synthase family.</text>
</comment>
<keyword evidence="4" id="KW-0479">Metal-binding</keyword>
<dbReference type="PANTHER" id="PTHR12001:SF69">
    <property type="entry name" value="ALL TRANS-POLYPRENYL-DIPHOSPHATE SYNTHASE PDSS1"/>
    <property type="match status" value="1"/>
</dbReference>
<evidence type="ECO:0000256" key="6">
    <source>
        <dbReference type="ARBA" id="ARBA00051506"/>
    </source>
</evidence>
<dbReference type="FunFam" id="1.10.600.10:FF:000002">
    <property type="entry name" value="Octaprenyl diphosphate synthase"/>
    <property type="match status" value="1"/>
</dbReference>
<evidence type="ECO:0000256" key="10">
    <source>
        <dbReference type="ARBA" id="ARBA00079637"/>
    </source>
</evidence>
<protein>
    <recommendedName>
        <fullName evidence="9">Octaprenyl diphosphate synthase</fullName>
        <ecNumber evidence="8">2.5.1.90</ecNumber>
    </recommendedName>
    <alternativeName>
        <fullName evidence="11">All-trans-octaprenyl-diphosphate synthase</fullName>
    </alternativeName>
    <alternativeName>
        <fullName evidence="10">Octaprenyl pyrophosphate synthase</fullName>
    </alternativeName>
</protein>
<dbReference type="PANTHER" id="PTHR12001">
    <property type="entry name" value="GERANYLGERANYL PYROPHOSPHATE SYNTHASE"/>
    <property type="match status" value="1"/>
</dbReference>
<dbReference type="InterPro" id="IPR033749">
    <property type="entry name" value="Polyprenyl_synt_CS"/>
</dbReference>
<dbReference type="NCBIfam" id="NF008140">
    <property type="entry name" value="PRK10888.1"/>
    <property type="match status" value="1"/>
</dbReference>
<keyword evidence="5" id="KW-0460">Magnesium</keyword>
<dbReference type="EMBL" id="MLAH01000013">
    <property type="protein sequence ID" value="OOF86542.1"/>
    <property type="molecule type" value="Genomic_DNA"/>
</dbReference>
<dbReference type="PROSITE" id="PS00723">
    <property type="entry name" value="POLYPRENYL_SYNTHASE_1"/>
    <property type="match status" value="1"/>
</dbReference>
<evidence type="ECO:0000256" key="4">
    <source>
        <dbReference type="ARBA" id="ARBA00022723"/>
    </source>
</evidence>
<comment type="cofactor">
    <cofactor evidence="1">
        <name>Mg(2+)</name>
        <dbReference type="ChEBI" id="CHEBI:18420"/>
    </cofactor>
</comment>
<accession>A0A1V3L9D0</accession>
<dbReference type="AlphaFoldDB" id="A0A1V3L9D0"/>
<dbReference type="GO" id="GO:0008299">
    <property type="term" value="P:isoprenoid biosynthetic process"/>
    <property type="evidence" value="ECO:0007669"/>
    <property type="project" value="InterPro"/>
</dbReference>
<evidence type="ECO:0000313" key="14">
    <source>
        <dbReference type="Proteomes" id="UP000189549"/>
    </source>
</evidence>
<dbReference type="SFLD" id="SFLDS00005">
    <property type="entry name" value="Isoprenoid_Synthase_Type_I"/>
    <property type="match status" value="1"/>
</dbReference>
<dbReference type="GO" id="GO:0046872">
    <property type="term" value="F:metal ion binding"/>
    <property type="evidence" value="ECO:0007669"/>
    <property type="project" value="UniProtKB-KW"/>
</dbReference>
<name>A0A1V3L9D0_9PAST</name>
<dbReference type="GO" id="GO:0106350">
    <property type="term" value="F:all-trans-octaprenyl-diphosphate synthase activity"/>
    <property type="evidence" value="ECO:0007669"/>
    <property type="project" value="UniProtKB-EC"/>
</dbReference>
<dbReference type="EC" id="2.5.1.90" evidence="8"/>
<comment type="catalytic activity">
    <reaction evidence="6">
        <text>5 isopentenyl diphosphate + (2E,6E)-farnesyl diphosphate = all-trans-octaprenyl diphosphate + 5 diphosphate</text>
        <dbReference type="Rhea" id="RHEA:27798"/>
        <dbReference type="ChEBI" id="CHEBI:33019"/>
        <dbReference type="ChEBI" id="CHEBI:57711"/>
        <dbReference type="ChEBI" id="CHEBI:128769"/>
        <dbReference type="ChEBI" id="CHEBI:175763"/>
        <dbReference type="EC" id="2.5.1.90"/>
    </reaction>
</comment>
<dbReference type="SUPFAM" id="SSF48576">
    <property type="entry name" value="Terpenoid synthases"/>
    <property type="match status" value="1"/>
</dbReference>
<dbReference type="Pfam" id="PF00348">
    <property type="entry name" value="polyprenyl_synt"/>
    <property type="match status" value="1"/>
</dbReference>
<evidence type="ECO:0000256" key="5">
    <source>
        <dbReference type="ARBA" id="ARBA00022842"/>
    </source>
</evidence>
<evidence type="ECO:0000313" key="13">
    <source>
        <dbReference type="EMBL" id="OOF86542.1"/>
    </source>
</evidence>
<dbReference type="PROSITE" id="PS00444">
    <property type="entry name" value="POLYPRENYL_SYNTHASE_2"/>
    <property type="match status" value="1"/>
</dbReference>
<evidence type="ECO:0000256" key="2">
    <source>
        <dbReference type="ARBA" id="ARBA00006706"/>
    </source>
</evidence>
<sequence length="329" mass="36352">MKKQDLMDMHAIQQLAEPDMQKVNQNILAQLDSDVALINQLGFYIVQAGGKRIRPLISVLAARSLGFQGENAITCATFVEFIHTASLLHDDVVDESDMRRGRATANAEFGNAASVLVGDFIYTRAFQLVAQLESLKILRIMADATNVLAEGEVQQLMNVNDPETSEANYMRVIYSKTARLFEVAGQSAAIVANATEIQEKALQDYGRYLGTAFQLVDDVLDYSANAQDLGKNIGDDLMEGKPTLPLLHAMRHGNEEQAALIREAIEQGGKREIIDEILAIMAEHKSLDYAMERAKQEAQKAVDAISILPESQYKQALISLAYLSVDRTY</sequence>
<comment type="caution">
    <text evidence="13">The sequence shown here is derived from an EMBL/GenBank/DDBJ whole genome shotgun (WGS) entry which is preliminary data.</text>
</comment>
<evidence type="ECO:0000256" key="1">
    <source>
        <dbReference type="ARBA" id="ARBA00001946"/>
    </source>
</evidence>
<organism evidence="13 14">
    <name type="scientific">Rodentibacter ratti</name>
    <dbReference type="NCBI Taxonomy" id="1906745"/>
    <lineage>
        <taxon>Bacteria</taxon>
        <taxon>Pseudomonadati</taxon>
        <taxon>Pseudomonadota</taxon>
        <taxon>Gammaproteobacteria</taxon>
        <taxon>Pasteurellales</taxon>
        <taxon>Pasteurellaceae</taxon>
        <taxon>Rodentibacter</taxon>
    </lineage>
</organism>
<evidence type="ECO:0000256" key="9">
    <source>
        <dbReference type="ARBA" id="ARBA00072473"/>
    </source>
</evidence>
<evidence type="ECO:0000256" key="8">
    <source>
        <dbReference type="ARBA" id="ARBA00066511"/>
    </source>
</evidence>
<dbReference type="Proteomes" id="UP000189549">
    <property type="component" value="Unassembled WGS sequence"/>
</dbReference>
<gene>
    <name evidence="13" type="ORF">BKG93_02860</name>
</gene>
<keyword evidence="3 12" id="KW-0808">Transferase</keyword>
<evidence type="ECO:0000256" key="3">
    <source>
        <dbReference type="ARBA" id="ARBA00022679"/>
    </source>
</evidence>
<dbReference type="InterPro" id="IPR000092">
    <property type="entry name" value="Polyprenyl_synt"/>
</dbReference>
<dbReference type="Gene3D" id="1.10.600.10">
    <property type="entry name" value="Farnesyl Diphosphate Synthase"/>
    <property type="match status" value="1"/>
</dbReference>
<evidence type="ECO:0000256" key="12">
    <source>
        <dbReference type="RuleBase" id="RU004466"/>
    </source>
</evidence>
<comment type="function">
    <text evidence="7">Supplies octaprenyl diphosphate, the precursor for the side chain of the isoprenoid quinones ubiquinone and menaquinone.</text>
</comment>
<dbReference type="STRING" id="1906745.BKG94_02440"/>
<dbReference type="CDD" id="cd00685">
    <property type="entry name" value="Trans_IPPS_HT"/>
    <property type="match status" value="1"/>
</dbReference>
<dbReference type="InterPro" id="IPR008949">
    <property type="entry name" value="Isoprenoid_synthase_dom_sf"/>
</dbReference>
<proteinExistence type="inferred from homology"/>